<comment type="similarity">
    <text evidence="2 7">Belongs to the group II decarboxylase family.</text>
</comment>
<reference evidence="8 9" key="1">
    <citation type="journal article" date="2010" name="Nature">
        <title>The Ectocarpus genome and the independent evolution of multicellularity in brown algae.</title>
        <authorList>
            <person name="Cock J.M."/>
            <person name="Sterck L."/>
            <person name="Rouze P."/>
            <person name="Scornet D."/>
            <person name="Allen A.E."/>
            <person name="Amoutzias G."/>
            <person name="Anthouard V."/>
            <person name="Artiguenave F."/>
            <person name="Aury J.M."/>
            <person name="Badger J.H."/>
            <person name="Beszteri B."/>
            <person name="Billiau K."/>
            <person name="Bonnet E."/>
            <person name="Bothwell J.H."/>
            <person name="Bowler C."/>
            <person name="Boyen C."/>
            <person name="Brownlee C."/>
            <person name="Carrano C.J."/>
            <person name="Charrier B."/>
            <person name="Cho G.Y."/>
            <person name="Coelho S.M."/>
            <person name="Collen J."/>
            <person name="Corre E."/>
            <person name="Da Silva C."/>
            <person name="Delage L."/>
            <person name="Delaroque N."/>
            <person name="Dittami S.M."/>
            <person name="Doulbeau S."/>
            <person name="Elias M."/>
            <person name="Farnham G."/>
            <person name="Gachon C.M."/>
            <person name="Gschloessl B."/>
            <person name="Heesch S."/>
            <person name="Jabbari K."/>
            <person name="Jubin C."/>
            <person name="Kawai H."/>
            <person name="Kimura K."/>
            <person name="Kloareg B."/>
            <person name="Kupper F.C."/>
            <person name="Lang D."/>
            <person name="Le Bail A."/>
            <person name="Leblanc C."/>
            <person name="Lerouge P."/>
            <person name="Lohr M."/>
            <person name="Lopez P.J."/>
            <person name="Martens C."/>
            <person name="Maumus F."/>
            <person name="Michel G."/>
            <person name="Miranda-Saavedra D."/>
            <person name="Morales J."/>
            <person name="Moreau H."/>
            <person name="Motomura T."/>
            <person name="Nagasato C."/>
            <person name="Napoli C.A."/>
            <person name="Nelson D.R."/>
            <person name="Nyvall-Collen P."/>
            <person name="Peters A.F."/>
            <person name="Pommier C."/>
            <person name="Potin P."/>
            <person name="Poulain J."/>
            <person name="Quesneville H."/>
            <person name="Read B."/>
            <person name="Rensing S.A."/>
            <person name="Ritter A."/>
            <person name="Rousvoal S."/>
            <person name="Samanta M."/>
            <person name="Samson G."/>
            <person name="Schroeder D.C."/>
            <person name="Segurens B."/>
            <person name="Strittmatter M."/>
            <person name="Tonon T."/>
            <person name="Tregear J.W."/>
            <person name="Valentin K."/>
            <person name="von Dassow P."/>
            <person name="Yamagishi T."/>
            <person name="Van de Peer Y."/>
            <person name="Wincker P."/>
        </authorList>
    </citation>
    <scope>NUCLEOTIDE SEQUENCE [LARGE SCALE GENOMIC DNA]</scope>
    <source>
        <strain evidence="9">Ec32 / CCAP1310/4</strain>
    </source>
</reference>
<evidence type="ECO:0000256" key="6">
    <source>
        <dbReference type="PIRSR" id="PIRSR602129-50"/>
    </source>
</evidence>
<dbReference type="eggNOG" id="KOG0629">
    <property type="taxonomic scope" value="Eukaryota"/>
</dbReference>
<dbReference type="InterPro" id="IPR015421">
    <property type="entry name" value="PyrdxlP-dep_Trfase_major"/>
</dbReference>
<dbReference type="AlphaFoldDB" id="D7G2D1"/>
<protein>
    <recommendedName>
        <fullName evidence="10">Histidine decarboxylase</fullName>
    </recommendedName>
</protein>
<evidence type="ECO:0000313" key="8">
    <source>
        <dbReference type="EMBL" id="CBJ48808.1"/>
    </source>
</evidence>
<evidence type="ECO:0000256" key="2">
    <source>
        <dbReference type="ARBA" id="ARBA00009533"/>
    </source>
</evidence>
<feature type="modified residue" description="N6-(pyridoxal phosphate)lysine" evidence="6">
    <location>
        <position position="238"/>
    </location>
</feature>
<dbReference type="InParanoid" id="D7G2D1"/>
<sequence length="391" mass="43722">MPDMTYLRRVGDELIGYPGRTDARFPEAREYMDIYLNNIGDPYASPTNHKPNTHTEERTVVEFFAKDIWGFEDPTQLWGYVTASGTEGNLQGCYIGREILAAKSGGAIQPILYTSVEAHYSLFKTARLLNLRIEKIETDARGFMDMQEFEKALERNRGSPALVAATIGTTMKGAIDWPERLYQALEHTGMRDNYYMHVDGALMGNVLPLARAEGSGGNGFDLQAQLKYAHSISVSGHKFMGVPFPCGVFLSWNREHLEAITQEVQYIGGHDLTVMGSRSGHSVLYFLEAIIREGRAGLAAAARSCLQNAHYLLGRMQREFRHRQPFLNPDSLTVVFNCPSDALVEKHQLATTTPACGTRIAHIITVGHVSKAKIDRFLDDLKVEEATREYL</sequence>
<dbReference type="PANTHER" id="PTHR46101:SF2">
    <property type="entry name" value="SERINE DECARBOXYLASE"/>
    <property type="match status" value="1"/>
</dbReference>
<dbReference type="PANTHER" id="PTHR46101">
    <property type="match status" value="1"/>
</dbReference>
<dbReference type="EMBL" id="FN649744">
    <property type="protein sequence ID" value="CBJ48808.1"/>
    <property type="molecule type" value="Genomic_DNA"/>
</dbReference>
<evidence type="ECO:0000256" key="3">
    <source>
        <dbReference type="ARBA" id="ARBA00022793"/>
    </source>
</evidence>
<name>D7G2D1_ECTSI</name>
<dbReference type="Proteomes" id="UP000002630">
    <property type="component" value="Linkage Group LG19"/>
</dbReference>
<gene>
    <name evidence="8" type="ORF">Esi_0047_0145</name>
</gene>
<keyword evidence="5 7" id="KW-0456">Lyase</keyword>
<dbReference type="GO" id="GO:0016831">
    <property type="term" value="F:carboxy-lyase activity"/>
    <property type="evidence" value="ECO:0007669"/>
    <property type="project" value="UniProtKB-KW"/>
</dbReference>
<dbReference type="STRING" id="2880.D7G2D1"/>
<dbReference type="NCBIfam" id="NF002748">
    <property type="entry name" value="PRK02769.1"/>
    <property type="match status" value="1"/>
</dbReference>
<accession>D7G2D1</accession>
<evidence type="ECO:0000256" key="7">
    <source>
        <dbReference type="RuleBase" id="RU000382"/>
    </source>
</evidence>
<dbReference type="InterPro" id="IPR051151">
    <property type="entry name" value="Group_II_Decarboxylase"/>
</dbReference>
<dbReference type="OMA" id="DPHKMGL"/>
<evidence type="ECO:0000313" key="9">
    <source>
        <dbReference type="Proteomes" id="UP000002630"/>
    </source>
</evidence>
<evidence type="ECO:0000256" key="1">
    <source>
        <dbReference type="ARBA" id="ARBA00001933"/>
    </source>
</evidence>
<organism evidence="8 9">
    <name type="scientific">Ectocarpus siliculosus</name>
    <name type="common">Brown alga</name>
    <name type="synonym">Conferva siliculosa</name>
    <dbReference type="NCBI Taxonomy" id="2880"/>
    <lineage>
        <taxon>Eukaryota</taxon>
        <taxon>Sar</taxon>
        <taxon>Stramenopiles</taxon>
        <taxon>Ochrophyta</taxon>
        <taxon>PX clade</taxon>
        <taxon>Phaeophyceae</taxon>
        <taxon>Ectocarpales</taxon>
        <taxon>Ectocarpaceae</taxon>
        <taxon>Ectocarpus</taxon>
    </lineage>
</organism>
<evidence type="ECO:0000256" key="5">
    <source>
        <dbReference type="ARBA" id="ARBA00023239"/>
    </source>
</evidence>
<keyword evidence="3" id="KW-0210">Decarboxylase</keyword>
<dbReference type="GO" id="GO:0030170">
    <property type="term" value="F:pyridoxal phosphate binding"/>
    <property type="evidence" value="ECO:0007669"/>
    <property type="project" value="InterPro"/>
</dbReference>
<proteinExistence type="inferred from homology"/>
<dbReference type="SUPFAM" id="SSF53383">
    <property type="entry name" value="PLP-dependent transferases"/>
    <property type="match status" value="1"/>
</dbReference>
<evidence type="ECO:0008006" key="10">
    <source>
        <dbReference type="Google" id="ProtNLM"/>
    </source>
</evidence>
<comment type="cofactor">
    <cofactor evidence="1 6 7">
        <name>pyridoxal 5'-phosphate</name>
        <dbReference type="ChEBI" id="CHEBI:597326"/>
    </cofactor>
</comment>
<dbReference type="EMBL" id="FN648674">
    <property type="protein sequence ID" value="CBJ48808.1"/>
    <property type="molecule type" value="Genomic_DNA"/>
</dbReference>
<dbReference type="InterPro" id="IPR015424">
    <property type="entry name" value="PyrdxlP-dep_Trfase"/>
</dbReference>
<dbReference type="GO" id="GO:0019752">
    <property type="term" value="P:carboxylic acid metabolic process"/>
    <property type="evidence" value="ECO:0007669"/>
    <property type="project" value="InterPro"/>
</dbReference>
<evidence type="ECO:0000256" key="4">
    <source>
        <dbReference type="ARBA" id="ARBA00022898"/>
    </source>
</evidence>
<keyword evidence="4 6" id="KW-0663">Pyridoxal phosphate</keyword>
<dbReference type="Pfam" id="PF00282">
    <property type="entry name" value="Pyridoxal_deC"/>
    <property type="match status" value="1"/>
</dbReference>
<keyword evidence="9" id="KW-1185">Reference proteome</keyword>
<dbReference type="InterPro" id="IPR002129">
    <property type="entry name" value="PyrdxlP-dep_de-COase"/>
</dbReference>
<dbReference type="OrthoDB" id="2161780at2759"/>
<dbReference type="Gene3D" id="3.40.640.10">
    <property type="entry name" value="Type I PLP-dependent aspartate aminotransferase-like (Major domain)"/>
    <property type="match status" value="1"/>
</dbReference>